<accession>A0A9W8XZ77</accession>
<feature type="compositionally biased region" description="Gly residues" evidence="1">
    <location>
        <begin position="94"/>
        <end position="103"/>
    </location>
</feature>
<reference evidence="2" key="1">
    <citation type="submission" date="2022-10" db="EMBL/GenBank/DDBJ databases">
        <title>Tapping the CABI collections for fungal endophytes: first genome assemblies for Collariella, Neodidymelliopsis, Ascochyta clinopodiicola, Didymella pomorum, Didymosphaeria variabile, Neocosmospora piperis and Neocucurbitaria cava.</title>
        <authorList>
            <person name="Hill R."/>
        </authorList>
    </citation>
    <scope>NUCLEOTIDE SEQUENCE</scope>
    <source>
        <strain evidence="2">IMI 356814</strain>
    </source>
</reference>
<dbReference type="AlphaFoldDB" id="A0A9W8XZ77"/>
<name>A0A9W8XZ77_9PLEO</name>
<dbReference type="OrthoDB" id="203279at2759"/>
<keyword evidence="3" id="KW-1185">Reference proteome</keyword>
<gene>
    <name evidence="2" type="ORF">N0V83_009897</name>
</gene>
<sequence length="144" mass="15274">MAGYGNRTAPDYLAENLEEEHTNTRLGLHDSQAAYSNAHSEHGSGTTGGAGFGNKRSSMSKPSPEGEEADEEEFRFGVHKDTSPYSHATPHGSGTTGGAGFGNKTGSFGESSDSTLGKVMEKAGHLMRNEKMVEKGRGRGRRRG</sequence>
<evidence type="ECO:0000313" key="3">
    <source>
        <dbReference type="Proteomes" id="UP001140560"/>
    </source>
</evidence>
<comment type="caution">
    <text evidence="2">The sequence shown here is derived from an EMBL/GenBank/DDBJ whole genome shotgun (WGS) entry which is preliminary data.</text>
</comment>
<feature type="compositionally biased region" description="Basic and acidic residues" evidence="1">
    <location>
        <begin position="119"/>
        <end position="137"/>
    </location>
</feature>
<feature type="region of interest" description="Disordered" evidence="1">
    <location>
        <begin position="1"/>
        <end position="144"/>
    </location>
</feature>
<evidence type="ECO:0000313" key="2">
    <source>
        <dbReference type="EMBL" id="KAJ4363601.1"/>
    </source>
</evidence>
<organism evidence="2 3">
    <name type="scientific">Neocucurbitaria cava</name>
    <dbReference type="NCBI Taxonomy" id="798079"/>
    <lineage>
        <taxon>Eukaryota</taxon>
        <taxon>Fungi</taxon>
        <taxon>Dikarya</taxon>
        <taxon>Ascomycota</taxon>
        <taxon>Pezizomycotina</taxon>
        <taxon>Dothideomycetes</taxon>
        <taxon>Pleosporomycetidae</taxon>
        <taxon>Pleosporales</taxon>
        <taxon>Pleosporineae</taxon>
        <taxon>Cucurbitariaceae</taxon>
        <taxon>Neocucurbitaria</taxon>
    </lineage>
</organism>
<proteinExistence type="predicted"/>
<dbReference type="Proteomes" id="UP001140560">
    <property type="component" value="Unassembled WGS sequence"/>
</dbReference>
<protein>
    <submittedName>
        <fullName evidence="2">Uncharacterized protein</fullName>
    </submittedName>
</protein>
<evidence type="ECO:0000256" key="1">
    <source>
        <dbReference type="SAM" id="MobiDB-lite"/>
    </source>
</evidence>
<dbReference type="EMBL" id="JAPEUY010000019">
    <property type="protein sequence ID" value="KAJ4363601.1"/>
    <property type="molecule type" value="Genomic_DNA"/>
</dbReference>